<evidence type="ECO:0000313" key="2">
    <source>
        <dbReference type="EMBL" id="KAJ4391408.1"/>
    </source>
</evidence>
<feature type="region of interest" description="Disordered" evidence="1">
    <location>
        <begin position="494"/>
        <end position="518"/>
    </location>
</feature>
<reference evidence="2" key="1">
    <citation type="submission" date="2022-10" db="EMBL/GenBank/DDBJ databases">
        <title>Tapping the CABI collections for fungal endophytes: first genome assemblies for Collariella, Neodidymelliopsis, Ascochyta clinopodiicola, Didymella pomorum, Didymosphaeria variabile, Neocosmospora piperis and Neocucurbitaria cava.</title>
        <authorList>
            <person name="Hill R."/>
        </authorList>
    </citation>
    <scope>NUCLEOTIDE SEQUENCE</scope>
    <source>
        <strain evidence="2">IMI 355082</strain>
    </source>
</reference>
<dbReference type="PANTHER" id="PTHR44675:SF1">
    <property type="entry name" value="P21-ACTIVATED PROTEIN KINASE-INTERACTING PROTEIN 1"/>
    <property type="match status" value="1"/>
</dbReference>
<feature type="compositionally biased region" description="Basic and acidic residues" evidence="1">
    <location>
        <begin position="19"/>
        <end position="32"/>
    </location>
</feature>
<dbReference type="PANTHER" id="PTHR44675">
    <property type="entry name" value="PAK1 INTERACTING PROTEIN 1"/>
    <property type="match status" value="1"/>
</dbReference>
<evidence type="ECO:0000256" key="1">
    <source>
        <dbReference type="SAM" id="MobiDB-lite"/>
    </source>
</evidence>
<dbReference type="OrthoDB" id="308449at2759"/>
<feature type="compositionally biased region" description="Acidic residues" evidence="1">
    <location>
        <begin position="498"/>
        <end position="518"/>
    </location>
</feature>
<dbReference type="InterPro" id="IPR051959">
    <property type="entry name" value="PAK1-Kinase_Regulator"/>
</dbReference>
<comment type="caution">
    <text evidence="2">The sequence shown here is derived from an EMBL/GenBank/DDBJ whole genome shotgun (WGS) entry which is preliminary data.</text>
</comment>
<name>A0A9W8YTK2_9PEZI</name>
<sequence length="518" mass="55579">MAKRKRQAAPVAASATKPEIPKKVKFNGEKTAETQPVQKATGSKKAPKASKPAKIMDNEITTTPTPSHSPVTIQIIAGSYDRILHGTQATITYSSTSPSAAEVTFADTFLFTAHTSAIKCVALSPASAPVPGQGQKVMLASGSSDERINVYNLSAHPPSTKVSPDAELLSTLAKRPIRENARNRELGTLLHHSSNVTKLAFPTRSKLLSSSEDSTIAVTRTRDWSLLSTIKVPVAKVEGRPSGDTAPLGGTPSGVNDFAVHPSMKVMISVSKGERNMRLWNLVTGKKAGVLEFGRDVLQEIGEGRHSTGEGRKVVWGSSESEGDEFAVGFDRDILVFGMDSTVRCRVMSDTKTKVHEFSYIKLDAETEATLLAVATEDGRVLFFSTAPEHLDKEQKPDSKSKLPRARLVAHIGGKEAGVTGRVKDFKVVKAESAPGVWYIVAASSDGKLRLWELAPGEVSLGEGQDVKAAGKLLGTYETQNRITCVEAFVMIPRPDGVEDSEDEPDADESASEDSDDE</sequence>
<organism evidence="2 3">
    <name type="scientific">Gnomoniopsis smithogilvyi</name>
    <dbReference type="NCBI Taxonomy" id="1191159"/>
    <lineage>
        <taxon>Eukaryota</taxon>
        <taxon>Fungi</taxon>
        <taxon>Dikarya</taxon>
        <taxon>Ascomycota</taxon>
        <taxon>Pezizomycotina</taxon>
        <taxon>Sordariomycetes</taxon>
        <taxon>Sordariomycetidae</taxon>
        <taxon>Diaporthales</taxon>
        <taxon>Gnomoniaceae</taxon>
        <taxon>Gnomoniopsis</taxon>
    </lineage>
</organism>
<dbReference type="Gene3D" id="2.130.10.10">
    <property type="entry name" value="YVTN repeat-like/Quinoprotein amine dehydrogenase"/>
    <property type="match status" value="1"/>
</dbReference>
<dbReference type="InterPro" id="IPR015943">
    <property type="entry name" value="WD40/YVTN_repeat-like_dom_sf"/>
</dbReference>
<dbReference type="SUPFAM" id="SSF50978">
    <property type="entry name" value="WD40 repeat-like"/>
    <property type="match status" value="1"/>
</dbReference>
<evidence type="ECO:0000313" key="3">
    <source>
        <dbReference type="Proteomes" id="UP001140453"/>
    </source>
</evidence>
<dbReference type="Pfam" id="PF00400">
    <property type="entry name" value="WD40"/>
    <property type="match status" value="2"/>
</dbReference>
<dbReference type="EMBL" id="JAPEVB010000003">
    <property type="protein sequence ID" value="KAJ4391408.1"/>
    <property type="molecule type" value="Genomic_DNA"/>
</dbReference>
<feature type="region of interest" description="Disordered" evidence="1">
    <location>
        <begin position="1"/>
        <end position="52"/>
    </location>
</feature>
<dbReference type="AlphaFoldDB" id="A0A9W8YTK2"/>
<protein>
    <submittedName>
        <fullName evidence="2">Protein mak11</fullName>
    </submittedName>
</protein>
<gene>
    <name evidence="2" type="primary">MAK11</name>
    <name evidence="2" type="ORF">N0V93_005025</name>
</gene>
<dbReference type="InterPro" id="IPR001680">
    <property type="entry name" value="WD40_rpt"/>
</dbReference>
<accession>A0A9W8YTK2</accession>
<dbReference type="SMART" id="SM00320">
    <property type="entry name" value="WD40"/>
    <property type="match status" value="4"/>
</dbReference>
<keyword evidence="3" id="KW-1185">Reference proteome</keyword>
<dbReference type="InterPro" id="IPR036322">
    <property type="entry name" value="WD40_repeat_dom_sf"/>
</dbReference>
<dbReference type="Proteomes" id="UP001140453">
    <property type="component" value="Unassembled WGS sequence"/>
</dbReference>
<proteinExistence type="predicted"/>